<accession>A0A4R2M7W1</accession>
<dbReference type="Pfam" id="PF07589">
    <property type="entry name" value="PEP-CTERM"/>
    <property type="match status" value="1"/>
</dbReference>
<feature type="domain" description="DUF8187" evidence="3">
    <location>
        <begin position="32"/>
        <end position="209"/>
    </location>
</feature>
<proteinExistence type="predicted"/>
<feature type="signal peptide" evidence="1">
    <location>
        <begin position="1"/>
        <end position="32"/>
    </location>
</feature>
<evidence type="ECO:0000259" key="3">
    <source>
        <dbReference type="Pfam" id="PF26598"/>
    </source>
</evidence>
<protein>
    <submittedName>
        <fullName evidence="4">Putative secreted protein with PEP-CTERM sorting signal/MYXO-CTERM domain-containing protein</fullName>
    </submittedName>
</protein>
<dbReference type="AlphaFoldDB" id="A0A4R2M7W1"/>
<reference evidence="4 5" key="1">
    <citation type="submission" date="2019-03" db="EMBL/GenBank/DDBJ databases">
        <title>Genomic Encyclopedia of Type Strains, Phase IV (KMG-IV): sequencing the most valuable type-strain genomes for metagenomic binning, comparative biology and taxonomic classification.</title>
        <authorList>
            <person name="Goeker M."/>
        </authorList>
    </citation>
    <scope>NUCLEOTIDE SEQUENCE [LARGE SCALE GENOMIC DNA]</scope>
    <source>
        <strain evidence="4 5">DSM 1709</strain>
    </source>
</reference>
<dbReference type="OrthoDB" id="9182041at2"/>
<comment type="caution">
    <text evidence="4">The sequence shown here is derived from an EMBL/GenBank/DDBJ whole genome shotgun (WGS) entry which is preliminary data.</text>
</comment>
<dbReference type="EMBL" id="SLXD01000013">
    <property type="protein sequence ID" value="TCP00477.1"/>
    <property type="molecule type" value="Genomic_DNA"/>
</dbReference>
<evidence type="ECO:0000313" key="4">
    <source>
        <dbReference type="EMBL" id="TCP00477.1"/>
    </source>
</evidence>
<sequence length="258" mass="25748">MEARHSKGVDMNLITRVAAGAILALSAAASQAAVVLSTPSLTGELSVSGFADGTPTTFSADLRDLSGALTLNRVPDGEYTVSVQGGAAFTGFPGGGIGASVSSPMPIFSGLLTASGLTLPSYSFNFSAGNAGVHDTALGTFGFSISYDGETSQDLMLLLASLFGLPFVDPQGAGTLDVSGTLFSDGAIVNFSESDLDWTGFGALLAAGDALYGGGNGVIDGGFELRDVTVSAVPEPATLALAGLALLGAGAARRRRLS</sequence>
<dbReference type="InterPro" id="IPR013424">
    <property type="entry name" value="Ice-binding_C"/>
</dbReference>
<evidence type="ECO:0000256" key="1">
    <source>
        <dbReference type="SAM" id="SignalP"/>
    </source>
</evidence>
<dbReference type="InterPro" id="IPR058500">
    <property type="entry name" value="DUF8187"/>
</dbReference>
<evidence type="ECO:0000259" key="2">
    <source>
        <dbReference type="Pfam" id="PF07589"/>
    </source>
</evidence>
<organism evidence="4 5">
    <name type="scientific">Rubrivivax gelatinosus</name>
    <name type="common">Rhodocyclus gelatinosus</name>
    <name type="synonym">Rhodopseudomonas gelatinosa</name>
    <dbReference type="NCBI Taxonomy" id="28068"/>
    <lineage>
        <taxon>Bacteria</taxon>
        <taxon>Pseudomonadati</taxon>
        <taxon>Pseudomonadota</taxon>
        <taxon>Betaproteobacteria</taxon>
        <taxon>Burkholderiales</taxon>
        <taxon>Sphaerotilaceae</taxon>
        <taxon>Rubrivivax</taxon>
    </lineage>
</organism>
<dbReference type="Pfam" id="PF26598">
    <property type="entry name" value="DUF8187"/>
    <property type="match status" value="1"/>
</dbReference>
<keyword evidence="1" id="KW-0732">Signal</keyword>
<evidence type="ECO:0000313" key="5">
    <source>
        <dbReference type="Proteomes" id="UP000295106"/>
    </source>
</evidence>
<dbReference type="NCBIfam" id="TIGR02595">
    <property type="entry name" value="PEP_CTERM"/>
    <property type="match status" value="1"/>
</dbReference>
<feature type="domain" description="Ice-binding protein C-terminal" evidence="2">
    <location>
        <begin position="232"/>
        <end position="255"/>
    </location>
</feature>
<name>A0A4R2M7W1_RUBGE</name>
<dbReference type="Proteomes" id="UP000295106">
    <property type="component" value="Unassembled WGS sequence"/>
</dbReference>
<feature type="chain" id="PRO_5020737825" evidence="1">
    <location>
        <begin position="33"/>
        <end position="258"/>
    </location>
</feature>
<gene>
    <name evidence="4" type="ORF">EV684_113108</name>
</gene>